<gene>
    <name evidence="8" type="primary">LOC106465903</name>
</gene>
<dbReference type="GeneID" id="106465903"/>
<dbReference type="Pfam" id="PF08583">
    <property type="entry name" value="Cmc1"/>
    <property type="match status" value="1"/>
</dbReference>
<name>A0ABM1BGL8_LIMPO</name>
<dbReference type="RefSeq" id="XP_013781595.1">
    <property type="nucleotide sequence ID" value="XM_013926141.2"/>
</dbReference>
<dbReference type="PROSITE" id="PS51808">
    <property type="entry name" value="CHCH"/>
    <property type="match status" value="1"/>
</dbReference>
<dbReference type="PANTHER" id="PTHR22977">
    <property type="entry name" value="COX ASSEMBLY MITOCHONDRIAL PROTEIN"/>
    <property type="match status" value="1"/>
</dbReference>
<evidence type="ECO:0000256" key="6">
    <source>
        <dbReference type="SAM" id="MobiDB-lite"/>
    </source>
</evidence>
<feature type="region of interest" description="Disordered" evidence="6">
    <location>
        <begin position="55"/>
        <end position="80"/>
    </location>
</feature>
<evidence type="ECO:0000256" key="3">
    <source>
        <dbReference type="ARBA" id="ARBA00023128"/>
    </source>
</evidence>
<evidence type="ECO:0000256" key="1">
    <source>
        <dbReference type="ARBA" id="ARBA00004173"/>
    </source>
</evidence>
<comment type="similarity">
    <text evidence="2 5">Belongs to the CMC family.</text>
</comment>
<feature type="compositionally biased region" description="Basic and acidic residues" evidence="6">
    <location>
        <begin position="55"/>
        <end position="64"/>
    </location>
</feature>
<organism evidence="7 8">
    <name type="scientific">Limulus polyphemus</name>
    <name type="common">Atlantic horseshoe crab</name>
    <dbReference type="NCBI Taxonomy" id="6850"/>
    <lineage>
        <taxon>Eukaryota</taxon>
        <taxon>Metazoa</taxon>
        <taxon>Ecdysozoa</taxon>
        <taxon>Arthropoda</taxon>
        <taxon>Chelicerata</taxon>
        <taxon>Merostomata</taxon>
        <taxon>Xiphosura</taxon>
        <taxon>Limulidae</taxon>
        <taxon>Limulus</taxon>
    </lineage>
</organism>
<evidence type="ECO:0000313" key="8">
    <source>
        <dbReference type="RefSeq" id="XP_013781595.1"/>
    </source>
</evidence>
<evidence type="ECO:0000256" key="4">
    <source>
        <dbReference type="ARBA" id="ARBA00023157"/>
    </source>
</evidence>
<reference evidence="8" key="1">
    <citation type="submission" date="2025-08" db="UniProtKB">
        <authorList>
            <consortium name="RefSeq"/>
        </authorList>
    </citation>
    <scope>IDENTIFICATION</scope>
    <source>
        <tissue evidence="8">Muscle</tissue>
    </source>
</reference>
<keyword evidence="4" id="KW-1015">Disulfide bond</keyword>
<evidence type="ECO:0000256" key="2">
    <source>
        <dbReference type="ARBA" id="ARBA00007347"/>
    </source>
</evidence>
<dbReference type="PANTHER" id="PTHR22977:SF1">
    <property type="entry name" value="COX ASSEMBLY MITOCHONDRIAL PROTEIN 2 HOMOLOG"/>
    <property type="match status" value="1"/>
</dbReference>
<comment type="subcellular location">
    <subcellularLocation>
        <location evidence="1 5">Mitochondrion</location>
    </subcellularLocation>
</comment>
<evidence type="ECO:0000313" key="7">
    <source>
        <dbReference type="Proteomes" id="UP000694941"/>
    </source>
</evidence>
<evidence type="ECO:0000256" key="5">
    <source>
        <dbReference type="RuleBase" id="RU364104"/>
    </source>
</evidence>
<accession>A0ABM1BGL8</accession>
<proteinExistence type="inferred from homology"/>
<keyword evidence="7" id="KW-1185">Reference proteome</keyword>
<keyword evidence="3 5" id="KW-0496">Mitochondrion</keyword>
<dbReference type="InterPro" id="IPR013892">
    <property type="entry name" value="Cyt_c_biogenesis_Cmc1-like"/>
</dbReference>
<protein>
    <recommendedName>
        <fullName evidence="5">COX assembly mitochondrial protein</fullName>
    </recommendedName>
</protein>
<dbReference type="Proteomes" id="UP000694941">
    <property type="component" value="Unplaced"/>
</dbReference>
<sequence length="80" mass="9690">MHPDLSPHLHTEECNNLIRKLKKCHEENKWKKFVGFCNELDSDVLRCLRKERENRRRENYEKSQAKKVKIKLQQNESVAN</sequence>